<comment type="similarity">
    <text evidence="1">Belongs to the UPF0260 family.</text>
</comment>
<dbReference type="NCBIfam" id="NF003507">
    <property type="entry name" value="PRK05170.2-5"/>
    <property type="match status" value="1"/>
</dbReference>
<sequence length="184" mass="20482">MADEPFWRTKTLHELSQAEWESLCDGCGRCCLVKIEEDLDDEPVVSGETPNPDIYFTDIGCRLLDAQSCRCKNYPGRTKLVSDCVRLTPDVVGEIGWLPPSCAYRLVAEGRDLYWWHPLVSGDPETVHQAGVSVRGKVAGSEDEIDTATWEDRIVGWPLRLPKRAATRPTARSHVAKKLSKASG</sequence>
<evidence type="ECO:0000313" key="2">
    <source>
        <dbReference type="EMBL" id="BAT61250.1"/>
    </source>
</evidence>
<organism evidence="2 3">
    <name type="scientific">Variibacter gotjawalensis</name>
    <dbReference type="NCBI Taxonomy" id="1333996"/>
    <lineage>
        <taxon>Bacteria</taxon>
        <taxon>Pseudomonadati</taxon>
        <taxon>Pseudomonadota</taxon>
        <taxon>Alphaproteobacteria</taxon>
        <taxon>Hyphomicrobiales</taxon>
        <taxon>Nitrobacteraceae</taxon>
        <taxon>Variibacter</taxon>
    </lineage>
</organism>
<dbReference type="PANTHER" id="PTHR37421:SF1">
    <property type="entry name" value="UPF0260 PROTEIN YCGN"/>
    <property type="match status" value="1"/>
</dbReference>
<dbReference type="EMBL" id="AP014946">
    <property type="protein sequence ID" value="BAT61250.1"/>
    <property type="molecule type" value="Genomic_DNA"/>
</dbReference>
<dbReference type="HAMAP" id="MF_00676">
    <property type="entry name" value="UPF0260"/>
    <property type="match status" value="1"/>
</dbReference>
<dbReference type="Proteomes" id="UP000236884">
    <property type="component" value="Chromosome"/>
</dbReference>
<dbReference type="PANTHER" id="PTHR37421">
    <property type="entry name" value="UPF0260 PROTEIN YCGN"/>
    <property type="match status" value="1"/>
</dbReference>
<keyword evidence="3" id="KW-1185">Reference proteome</keyword>
<evidence type="ECO:0000313" key="3">
    <source>
        <dbReference type="Proteomes" id="UP000236884"/>
    </source>
</evidence>
<dbReference type="PIRSF" id="PIRSF006173">
    <property type="entry name" value="UCP006173"/>
    <property type="match status" value="1"/>
</dbReference>
<dbReference type="InterPro" id="IPR008228">
    <property type="entry name" value="UCP006173"/>
</dbReference>
<gene>
    <name evidence="2" type="ORF">GJW-30_1_03807</name>
</gene>
<dbReference type="NCBIfam" id="NF003501">
    <property type="entry name" value="PRK05170.1-5"/>
    <property type="match status" value="1"/>
</dbReference>
<protein>
    <recommendedName>
        <fullName evidence="1">UPF0260 protein GJW-30_1_03807</fullName>
    </recommendedName>
</protein>
<evidence type="ECO:0000256" key="1">
    <source>
        <dbReference type="HAMAP-Rule" id="MF_00676"/>
    </source>
</evidence>
<dbReference type="AlphaFoldDB" id="A0A0S3PZA0"/>
<dbReference type="RefSeq" id="WP_096357973.1">
    <property type="nucleotide sequence ID" value="NZ_AP014946.1"/>
</dbReference>
<reference evidence="2 3" key="1">
    <citation type="submission" date="2015-08" db="EMBL/GenBank/DDBJ databases">
        <title>Investigation of the bacterial diversity of lava forest soil.</title>
        <authorList>
            <person name="Lee J.S."/>
        </authorList>
    </citation>
    <scope>NUCLEOTIDE SEQUENCE [LARGE SCALE GENOMIC DNA]</scope>
    <source>
        <strain evidence="2 3">GJW-30</strain>
    </source>
</reference>
<dbReference type="KEGG" id="vgo:GJW-30_1_03807"/>
<accession>A0A0S3PZA0</accession>
<dbReference type="InterPro" id="IPR005358">
    <property type="entry name" value="Puta_zinc/iron-chelating_dom"/>
</dbReference>
<dbReference type="OrthoDB" id="9786855at2"/>
<dbReference type="Pfam" id="PF03692">
    <property type="entry name" value="CxxCxxCC"/>
    <property type="match status" value="1"/>
</dbReference>
<proteinExistence type="inferred from homology"/>
<name>A0A0S3PZA0_9BRAD</name>